<dbReference type="KEGG" id="tbn:TBH_C0950"/>
<name>A0A7U6GHT7_9GAMM</name>
<dbReference type="Proteomes" id="UP000031631">
    <property type="component" value="Chromosome"/>
</dbReference>
<dbReference type="AlphaFoldDB" id="A0A7U6GHT7"/>
<protein>
    <submittedName>
        <fullName evidence="1">Uncharacterized protein</fullName>
    </submittedName>
</protein>
<keyword evidence="2" id="KW-1185">Reference proteome</keyword>
<reference evidence="1 2" key="1">
    <citation type="journal article" date="2014" name="PLoS ONE">
        <title>Physiological and genomic features of a novel sulfur-oxidizing gammaproteobacterium belonging to a previously uncultivated symbiotic lineage isolated from a hydrothermal vent.</title>
        <authorList>
            <person name="Nunoura T."/>
            <person name="Takaki Y."/>
            <person name="Kazama H."/>
            <person name="Kakuta J."/>
            <person name="Shimamura S."/>
            <person name="Makita H."/>
            <person name="Hirai M."/>
            <person name="Miyazaki M."/>
            <person name="Takai K."/>
        </authorList>
    </citation>
    <scope>NUCLEOTIDE SEQUENCE [LARGE SCALE GENOMIC DNA]</scope>
    <source>
        <strain evidence="1 2">Hiromi1</strain>
    </source>
</reference>
<proteinExistence type="predicted"/>
<dbReference type="EMBL" id="AP012273">
    <property type="protein sequence ID" value="BAO43880.1"/>
    <property type="molecule type" value="Genomic_DNA"/>
</dbReference>
<evidence type="ECO:0000313" key="2">
    <source>
        <dbReference type="Proteomes" id="UP000031631"/>
    </source>
</evidence>
<evidence type="ECO:0000313" key="1">
    <source>
        <dbReference type="EMBL" id="BAO43880.1"/>
    </source>
</evidence>
<organism evidence="1 2">
    <name type="scientific">Thiolapillus brandeum</name>
    <dbReference type="NCBI Taxonomy" id="1076588"/>
    <lineage>
        <taxon>Bacteria</taxon>
        <taxon>Pseudomonadati</taxon>
        <taxon>Pseudomonadota</taxon>
        <taxon>Gammaproteobacteria</taxon>
        <taxon>Chromatiales</taxon>
        <taxon>Sedimenticolaceae</taxon>
        <taxon>Thiolapillus</taxon>
    </lineage>
</organism>
<sequence length="158" mass="17987">MSKQSNFKGRVYLGYALAETYDAAEGANAGVYFEIPLFSRKRQLEAARARLALSRTEEQLKKAFLGDVEKMRELEAARMEAVEMAGFYKDRLAYFEQAVKEGRVESDSLWEDARLAKKAEYDAKQGIVKVDAAIEEAARRYGGYEWKILQDLLAEIVK</sequence>
<gene>
    <name evidence="1" type="ORF">TBH_C0950</name>
</gene>
<accession>A0A7U6GHT7</accession>